<keyword evidence="3" id="KW-0804">Transcription</keyword>
<keyword evidence="2 4" id="KW-0238">DNA-binding</keyword>
<dbReference type="InterPro" id="IPR009057">
    <property type="entry name" value="Homeodomain-like_sf"/>
</dbReference>
<feature type="DNA-binding region" description="H-T-H motif" evidence="4">
    <location>
        <begin position="37"/>
        <end position="56"/>
    </location>
</feature>
<evidence type="ECO:0000313" key="7">
    <source>
        <dbReference type="EMBL" id="GLY83755.1"/>
    </source>
</evidence>
<gene>
    <name evidence="6" type="ORF">Airi01_028930</name>
    <name evidence="7" type="ORF">Airi02_016840</name>
</gene>
<accession>A0A9W6REJ8</accession>
<dbReference type="PROSITE" id="PS50977">
    <property type="entry name" value="HTH_TETR_2"/>
    <property type="match status" value="1"/>
</dbReference>
<sequence length="208" mass="22588">MTKYRSQRRADAAAQTRAAILSSARELFLASGYSSVTVAQIAAAAGVAVQTVYSSAGGKTAILADLLARAVHDPIVDESLDSMAAATDPQEVIDITAAGVRRTHERHWDVLFGLLHDGLGEPAATQVQKEGVDAFVATLTKVADRLVKLEALRPDVDHTLAVDLLWFYLGQRSWFLLVGERGWDFDRAEEWLAASARRALLRDSDASR</sequence>
<dbReference type="PRINTS" id="PR00455">
    <property type="entry name" value="HTHTETR"/>
</dbReference>
<dbReference type="Proteomes" id="UP001165135">
    <property type="component" value="Unassembled WGS sequence"/>
</dbReference>
<dbReference type="EMBL" id="BSTJ01000003">
    <property type="protein sequence ID" value="GLY74626.1"/>
    <property type="molecule type" value="Genomic_DNA"/>
</dbReference>
<dbReference type="GO" id="GO:0000976">
    <property type="term" value="F:transcription cis-regulatory region binding"/>
    <property type="evidence" value="ECO:0007669"/>
    <property type="project" value="TreeGrafter"/>
</dbReference>
<protein>
    <submittedName>
        <fullName evidence="6">TetR family transcriptional regulator</fullName>
    </submittedName>
</protein>
<reference evidence="6" key="1">
    <citation type="submission" date="2023-03" db="EMBL/GenBank/DDBJ databases">
        <title>Actinoallomurus iriomotensis NBRC 103681.</title>
        <authorList>
            <person name="Ichikawa N."/>
            <person name="Sato H."/>
            <person name="Tonouchi N."/>
        </authorList>
    </citation>
    <scope>NUCLEOTIDE SEQUENCE</scope>
    <source>
        <strain evidence="6">NBRC 103681</strain>
    </source>
</reference>
<dbReference type="EMBL" id="BSTK01000002">
    <property type="protein sequence ID" value="GLY83755.1"/>
    <property type="molecule type" value="Genomic_DNA"/>
</dbReference>
<dbReference type="SUPFAM" id="SSF46689">
    <property type="entry name" value="Homeodomain-like"/>
    <property type="match status" value="1"/>
</dbReference>
<evidence type="ECO:0000313" key="8">
    <source>
        <dbReference type="Proteomes" id="UP001165074"/>
    </source>
</evidence>
<name>A0A9W6REJ8_9ACTN</name>
<evidence type="ECO:0000259" key="5">
    <source>
        <dbReference type="PROSITE" id="PS50977"/>
    </source>
</evidence>
<evidence type="ECO:0000256" key="3">
    <source>
        <dbReference type="ARBA" id="ARBA00023163"/>
    </source>
</evidence>
<evidence type="ECO:0000256" key="1">
    <source>
        <dbReference type="ARBA" id="ARBA00023015"/>
    </source>
</evidence>
<dbReference type="InterPro" id="IPR050109">
    <property type="entry name" value="HTH-type_TetR-like_transc_reg"/>
</dbReference>
<dbReference type="GO" id="GO:0003700">
    <property type="term" value="F:DNA-binding transcription factor activity"/>
    <property type="evidence" value="ECO:0007669"/>
    <property type="project" value="TreeGrafter"/>
</dbReference>
<dbReference type="Gene3D" id="1.10.357.10">
    <property type="entry name" value="Tetracycline Repressor, domain 2"/>
    <property type="match status" value="1"/>
</dbReference>
<dbReference type="PANTHER" id="PTHR30055">
    <property type="entry name" value="HTH-TYPE TRANSCRIPTIONAL REGULATOR RUTR"/>
    <property type="match status" value="1"/>
</dbReference>
<feature type="domain" description="HTH tetR-type" evidence="5">
    <location>
        <begin position="14"/>
        <end position="74"/>
    </location>
</feature>
<dbReference type="InterPro" id="IPR001647">
    <property type="entry name" value="HTH_TetR"/>
</dbReference>
<evidence type="ECO:0000313" key="6">
    <source>
        <dbReference type="EMBL" id="GLY74626.1"/>
    </source>
</evidence>
<evidence type="ECO:0000313" key="9">
    <source>
        <dbReference type="Proteomes" id="UP001165135"/>
    </source>
</evidence>
<proteinExistence type="predicted"/>
<keyword evidence="8" id="KW-1185">Reference proteome</keyword>
<evidence type="ECO:0000256" key="4">
    <source>
        <dbReference type="PROSITE-ProRule" id="PRU00335"/>
    </source>
</evidence>
<organism evidence="6 9">
    <name type="scientific">Actinoallomurus iriomotensis</name>
    <dbReference type="NCBI Taxonomy" id="478107"/>
    <lineage>
        <taxon>Bacteria</taxon>
        <taxon>Bacillati</taxon>
        <taxon>Actinomycetota</taxon>
        <taxon>Actinomycetes</taxon>
        <taxon>Streptosporangiales</taxon>
        <taxon>Thermomonosporaceae</taxon>
        <taxon>Actinoallomurus</taxon>
    </lineage>
</organism>
<dbReference type="PANTHER" id="PTHR30055:SF234">
    <property type="entry name" value="HTH-TYPE TRANSCRIPTIONAL REGULATOR BETI"/>
    <property type="match status" value="1"/>
</dbReference>
<reference evidence="7" key="2">
    <citation type="submission" date="2023-03" db="EMBL/GenBank/DDBJ databases">
        <title>Actinoallomurus iriomotensis NBRC 103684.</title>
        <authorList>
            <person name="Ichikawa N."/>
            <person name="Sato H."/>
            <person name="Tonouchi N."/>
        </authorList>
    </citation>
    <scope>NUCLEOTIDE SEQUENCE</scope>
    <source>
        <strain evidence="7">NBRC 103684</strain>
    </source>
</reference>
<keyword evidence="1" id="KW-0805">Transcription regulation</keyword>
<evidence type="ECO:0000256" key="2">
    <source>
        <dbReference type="ARBA" id="ARBA00023125"/>
    </source>
</evidence>
<dbReference type="Pfam" id="PF00440">
    <property type="entry name" value="TetR_N"/>
    <property type="match status" value="1"/>
</dbReference>
<dbReference type="AlphaFoldDB" id="A0A9W6REJ8"/>
<comment type="caution">
    <text evidence="6">The sequence shown here is derived from an EMBL/GenBank/DDBJ whole genome shotgun (WGS) entry which is preliminary data.</text>
</comment>
<dbReference type="RefSeq" id="WP_285568347.1">
    <property type="nucleotide sequence ID" value="NZ_BSTJ01000003.1"/>
</dbReference>
<dbReference type="Proteomes" id="UP001165074">
    <property type="component" value="Unassembled WGS sequence"/>
</dbReference>